<dbReference type="SUPFAM" id="SSF51556">
    <property type="entry name" value="Metallo-dependent hydrolases"/>
    <property type="match status" value="1"/>
</dbReference>
<evidence type="ECO:0000259" key="1">
    <source>
        <dbReference type="Pfam" id="PF00149"/>
    </source>
</evidence>
<dbReference type="HOGENOM" id="CLU_361755_0_0_1"/>
<dbReference type="Gene3D" id="3.60.21.10">
    <property type="match status" value="1"/>
</dbReference>
<organism evidence="2 3">
    <name type="scientific">Thanatephorus cucumeris (strain AG1-IA)</name>
    <name type="common">Rice sheath blight fungus</name>
    <name type="synonym">Rhizoctonia solani</name>
    <dbReference type="NCBI Taxonomy" id="983506"/>
    <lineage>
        <taxon>Eukaryota</taxon>
        <taxon>Fungi</taxon>
        <taxon>Dikarya</taxon>
        <taxon>Basidiomycota</taxon>
        <taxon>Agaricomycotina</taxon>
        <taxon>Agaricomycetes</taxon>
        <taxon>Cantharellales</taxon>
        <taxon>Ceratobasidiaceae</taxon>
        <taxon>Rhizoctonia</taxon>
        <taxon>Rhizoctonia solani AG-1</taxon>
    </lineage>
</organism>
<dbReference type="PANTHER" id="PTHR46546:SF4">
    <property type="entry name" value="SHEWANELLA-LIKE PROTEIN PHOSPHATASE 1"/>
    <property type="match status" value="1"/>
</dbReference>
<feature type="domain" description="Calcineurin-like phosphoesterase" evidence="1">
    <location>
        <begin position="432"/>
        <end position="688"/>
    </location>
</feature>
<protein>
    <submittedName>
        <fullName evidence="2">Serine-threonine protein phosphatase</fullName>
    </submittedName>
</protein>
<comment type="caution">
    <text evidence="2">The sequence shown here is derived from an EMBL/GenBank/DDBJ whole genome shotgun (WGS) entry which is preliminary data.</text>
</comment>
<dbReference type="InterPro" id="IPR032466">
    <property type="entry name" value="Metal_Hydrolase"/>
</dbReference>
<reference evidence="2 3" key="1">
    <citation type="journal article" date="2013" name="Nat. Commun.">
        <title>The evolution and pathogenic mechanisms of the rice sheath blight pathogen.</title>
        <authorList>
            <person name="Zheng A."/>
            <person name="Lin R."/>
            <person name="Xu L."/>
            <person name="Qin P."/>
            <person name="Tang C."/>
            <person name="Ai P."/>
            <person name="Zhang D."/>
            <person name="Liu Y."/>
            <person name="Sun Z."/>
            <person name="Feng H."/>
            <person name="Wang Y."/>
            <person name="Chen Y."/>
            <person name="Liang X."/>
            <person name="Fu R."/>
            <person name="Li Q."/>
            <person name="Zhang J."/>
            <person name="Yu X."/>
            <person name="Xie Z."/>
            <person name="Ding L."/>
            <person name="Guan P."/>
            <person name="Tang J."/>
            <person name="Liang Y."/>
            <person name="Wang S."/>
            <person name="Deng Q."/>
            <person name="Li S."/>
            <person name="Zhu J."/>
            <person name="Wang L."/>
            <person name="Liu H."/>
            <person name="Li P."/>
        </authorList>
    </citation>
    <scope>NUCLEOTIDE SEQUENCE [LARGE SCALE GENOMIC DNA]</scope>
    <source>
        <strain evidence="3">AG-1 IA</strain>
    </source>
</reference>
<dbReference type="SUPFAM" id="SSF56300">
    <property type="entry name" value="Metallo-dependent phosphatases"/>
    <property type="match status" value="1"/>
</dbReference>
<dbReference type="InterPro" id="IPR004843">
    <property type="entry name" value="Calcineurin-like_PHP"/>
</dbReference>
<accession>L8WM31</accession>
<evidence type="ECO:0000313" key="2">
    <source>
        <dbReference type="EMBL" id="ELU37404.1"/>
    </source>
</evidence>
<dbReference type="Pfam" id="PF00149">
    <property type="entry name" value="Metallophos"/>
    <property type="match status" value="1"/>
</dbReference>
<keyword evidence="3" id="KW-1185">Reference proteome</keyword>
<name>L8WM31_THACA</name>
<dbReference type="PANTHER" id="PTHR46546">
    <property type="entry name" value="SHEWANELLA-LIKE PROTEIN PHOSPHATASE 1"/>
    <property type="match status" value="1"/>
</dbReference>
<dbReference type="OrthoDB" id="5976022at2759"/>
<dbReference type="Proteomes" id="UP000011668">
    <property type="component" value="Unassembled WGS sequence"/>
</dbReference>
<dbReference type="Gene3D" id="3.20.20.140">
    <property type="entry name" value="Metal-dependent hydrolases"/>
    <property type="match status" value="2"/>
</dbReference>
<dbReference type="InterPro" id="IPR029052">
    <property type="entry name" value="Metallo-depent_PP-like"/>
</dbReference>
<dbReference type="STRING" id="983506.L8WM31"/>
<sequence length="773" mass="85158">MNYSAQALNSLAPSQILFLESLPKAELHAHLNGSIPISCLEQLAQSYKPQGDIGSIDVNASIQNLANGVHLNQIEDFFKLFPAIYALTSDVHSLGIATRAVLNEFLKPRPSASGIEGAPAIPQCSYLELRSTPRETAQMTRLEYVQAVLDEVEKFPADRAAFILSVDRRMSRTEADEVVDIANDVTVFGPPLARAREAGLGLTLHIAEPSRLASRWIQRSPRSCHILGSSYTADRTQPESSRRNLPKFESTVRICIPAYAWWLMISTRAKTVSNINVHHISDYMIIGHPLAISVSFLGLREESRDSTRYLSYYYLFLQTDDILPFKTSLLAEYALLMASAPLGLGLGEDEVRKIAKVATKHSGGKRSGGVIWLFVKRNSRFNMAPSTRTVILGSLSVLSLYALFHLPSGTPEHVPQEPIAQKPTPNGQFTRRIVAVGDLHGDLANMKKVLSMAGVINQAGNWSGNVDFLVQTGDMIDRGDDTLEMYTLVDKLREQALHAGGQVLSHLGNHEVMNAIGDWRYVYPSEVSTFGTVSERQRIISSGWVGKAWRSNYTITSRLPFHPSLGPPNTDYNPKAPPNPLSHAALSFVHGGLSPTFSNLTPYPSAINALGHSLLKRLQDRVQPPPHPPNPYPGLPDGTTHAEHELYGADGPLWYRGWAMEPDSFVCPAVENVLAKTGVRRLIMGHTPNFEVRVNSISRCDGKIIIIDTGISKAYGGVLSALSITYTLTPHAPSRFLAASNERAWTEHEVIKAIYPDKTEVFVDSVREIRGSW</sequence>
<dbReference type="GO" id="GO:0016787">
    <property type="term" value="F:hydrolase activity"/>
    <property type="evidence" value="ECO:0007669"/>
    <property type="project" value="InterPro"/>
</dbReference>
<evidence type="ECO:0000313" key="3">
    <source>
        <dbReference type="Proteomes" id="UP000011668"/>
    </source>
</evidence>
<gene>
    <name evidence="2" type="ORF">AG1IA_08566</name>
</gene>
<proteinExistence type="predicted"/>
<dbReference type="EMBL" id="AFRT01002653">
    <property type="protein sequence ID" value="ELU37404.1"/>
    <property type="molecule type" value="Genomic_DNA"/>
</dbReference>
<dbReference type="AlphaFoldDB" id="L8WM31"/>